<dbReference type="AlphaFoldDB" id="A0AB34J045"/>
<dbReference type="InterPro" id="IPR040000">
    <property type="entry name" value="NOP9"/>
</dbReference>
<feature type="region of interest" description="Disordered" evidence="3">
    <location>
        <begin position="584"/>
        <end position="632"/>
    </location>
</feature>
<evidence type="ECO:0000313" key="4">
    <source>
        <dbReference type="EMBL" id="KAL1508806.1"/>
    </source>
</evidence>
<keyword evidence="1" id="KW-0677">Repeat</keyword>
<dbReference type="GO" id="GO:0000472">
    <property type="term" value="P:endonucleolytic cleavage to generate mature 5'-end of SSU-rRNA from (SSU-rRNA, 5.8S rRNA, LSU-rRNA)"/>
    <property type="evidence" value="ECO:0007669"/>
    <property type="project" value="TreeGrafter"/>
</dbReference>
<comment type="caution">
    <text evidence="4">The sequence shown here is derived from an EMBL/GenBank/DDBJ whole genome shotgun (WGS) entry which is preliminary data.</text>
</comment>
<dbReference type="PANTHER" id="PTHR13102:SF0">
    <property type="entry name" value="NUCLEOLAR PROTEIN 9"/>
    <property type="match status" value="1"/>
</dbReference>
<reference evidence="4 5" key="1">
    <citation type="journal article" date="2024" name="Science">
        <title>Giant polyketide synthase enzymes in the biosynthesis of giant marine polyether toxins.</title>
        <authorList>
            <person name="Fallon T.R."/>
            <person name="Shende V.V."/>
            <person name="Wierzbicki I.H."/>
            <person name="Pendleton A.L."/>
            <person name="Watervoot N.F."/>
            <person name="Auber R.P."/>
            <person name="Gonzalez D.J."/>
            <person name="Wisecaver J.H."/>
            <person name="Moore B.S."/>
        </authorList>
    </citation>
    <scope>NUCLEOTIDE SEQUENCE [LARGE SCALE GENOMIC DNA]</scope>
    <source>
        <strain evidence="4 5">12B1</strain>
    </source>
</reference>
<dbReference type="Proteomes" id="UP001515480">
    <property type="component" value="Unassembled WGS sequence"/>
</dbReference>
<dbReference type="GO" id="GO:0030686">
    <property type="term" value="C:90S preribosome"/>
    <property type="evidence" value="ECO:0007669"/>
    <property type="project" value="TreeGrafter"/>
</dbReference>
<feature type="region of interest" description="Disordered" evidence="3">
    <location>
        <begin position="534"/>
        <end position="572"/>
    </location>
</feature>
<dbReference type="InterPro" id="IPR016024">
    <property type="entry name" value="ARM-type_fold"/>
</dbReference>
<sequence>MERHAAPPPKLAADLLSFLRRASKLLDDASPPAAPPSSASPPPPDDDGLAAHRRELADSILTQARGAELACARHVFGSHAVQSALRHASPPLAAAFSLALLSSPPLPLLADKYASHVAEAALPHAAASLAASLLSRDGAPLLEAMRDRTATHVVRSLFASLAAASEAELLCRLADAVARADVHAAATHAASSAALQALLLSAPPHAAKRLAAAALRWDGAAPPSQAQAEHVRSLAREPSGSHVLELLLRAPQMGWWRPVHSHCLRGELPALAAHESASHVVQALIDTAADARAFGFVLKELLPEVPTLLRTRTAVVCRLAQACSRVGGGGRDLMRAVRQAVPSADKGDAFARALLRLGPTRDERWGTQAEAEAAADSAAVGLTPVGSRLVQALLALPSGIGDPVLQSLASLHAGSLFDLSTSPLGSRVLEAALKAEGMHAPRAKLRKWATQSAAKLARDKLGSFVLEAAFASGSTEDKSKILEALAPVEADLRCTPHGVLLLKKVRFTHWKQHPESWKLREQKAQTTYQAFEELIRNDESSTAPAEKPRSAKRAPHPPPGEGRRQARAAQTLQGDVGRERQELNALFDGAAARPAPRAPREAKPPRRRGGEGEAPPPKKRKRAEKDKAAGGSSAWLAAALSGKSAAGPAVAKRKFSMT</sequence>
<dbReference type="InterPro" id="IPR001313">
    <property type="entry name" value="Pumilio_RNA-bd_rpt"/>
</dbReference>
<feature type="region of interest" description="Disordered" evidence="3">
    <location>
        <begin position="27"/>
        <end position="50"/>
    </location>
</feature>
<dbReference type="InterPro" id="IPR011989">
    <property type="entry name" value="ARM-like"/>
</dbReference>
<keyword evidence="5" id="KW-1185">Reference proteome</keyword>
<dbReference type="GO" id="GO:0005730">
    <property type="term" value="C:nucleolus"/>
    <property type="evidence" value="ECO:0007669"/>
    <property type="project" value="TreeGrafter"/>
</dbReference>
<accession>A0AB34J045</accession>
<protein>
    <recommendedName>
        <fullName evidence="6">Pumilio domain-containing protein NOP9</fullName>
    </recommendedName>
</protein>
<evidence type="ECO:0000313" key="5">
    <source>
        <dbReference type="Proteomes" id="UP001515480"/>
    </source>
</evidence>
<dbReference type="SUPFAM" id="SSF48371">
    <property type="entry name" value="ARM repeat"/>
    <property type="match status" value="2"/>
</dbReference>
<dbReference type="Pfam" id="PF00806">
    <property type="entry name" value="PUF"/>
    <property type="match status" value="1"/>
</dbReference>
<gene>
    <name evidence="4" type="ORF">AB1Y20_004901</name>
</gene>
<proteinExistence type="predicted"/>
<evidence type="ECO:0000256" key="1">
    <source>
        <dbReference type="ARBA" id="ARBA00022737"/>
    </source>
</evidence>
<dbReference type="GO" id="GO:0000480">
    <property type="term" value="P:endonucleolytic cleavage in 5'-ETS of tricistronic rRNA transcript (SSU-rRNA, 5.8S rRNA, LSU-rRNA)"/>
    <property type="evidence" value="ECO:0007669"/>
    <property type="project" value="TreeGrafter"/>
</dbReference>
<feature type="repeat" description="Pumilio" evidence="2">
    <location>
        <begin position="444"/>
        <end position="483"/>
    </location>
</feature>
<organism evidence="4 5">
    <name type="scientific">Prymnesium parvum</name>
    <name type="common">Toxic golden alga</name>
    <dbReference type="NCBI Taxonomy" id="97485"/>
    <lineage>
        <taxon>Eukaryota</taxon>
        <taxon>Haptista</taxon>
        <taxon>Haptophyta</taxon>
        <taxon>Prymnesiophyceae</taxon>
        <taxon>Prymnesiales</taxon>
        <taxon>Prymnesiaceae</taxon>
        <taxon>Prymnesium</taxon>
    </lineage>
</organism>
<dbReference type="Pfam" id="PF22493">
    <property type="entry name" value="PUF_NOP9"/>
    <property type="match status" value="1"/>
</dbReference>
<evidence type="ECO:0000256" key="3">
    <source>
        <dbReference type="SAM" id="MobiDB-lite"/>
    </source>
</evidence>
<feature type="compositionally biased region" description="Pro residues" evidence="3">
    <location>
        <begin position="32"/>
        <end position="43"/>
    </location>
</feature>
<name>A0AB34J045_PRYPA</name>
<dbReference type="SMART" id="SM00025">
    <property type="entry name" value="Pumilio"/>
    <property type="match status" value="4"/>
</dbReference>
<dbReference type="PANTHER" id="PTHR13102">
    <property type="entry name" value="NUCLEOLAR PROTEIN 9"/>
    <property type="match status" value="1"/>
</dbReference>
<dbReference type="Gene3D" id="1.25.10.10">
    <property type="entry name" value="Leucine-rich Repeat Variant"/>
    <property type="match status" value="2"/>
</dbReference>
<dbReference type="GO" id="GO:0000447">
    <property type="term" value="P:endonucleolytic cleavage in ITS1 to separate SSU-rRNA from 5.8S rRNA and LSU-rRNA from tricistronic rRNA transcript (SSU-rRNA, 5.8S rRNA, LSU-rRNA)"/>
    <property type="evidence" value="ECO:0007669"/>
    <property type="project" value="TreeGrafter"/>
</dbReference>
<evidence type="ECO:0000256" key="2">
    <source>
        <dbReference type="PROSITE-ProRule" id="PRU00317"/>
    </source>
</evidence>
<dbReference type="GO" id="GO:0030688">
    <property type="term" value="C:preribosome, small subunit precursor"/>
    <property type="evidence" value="ECO:0007669"/>
    <property type="project" value="TreeGrafter"/>
</dbReference>
<dbReference type="GO" id="GO:0000056">
    <property type="term" value="P:ribosomal small subunit export from nucleus"/>
    <property type="evidence" value="ECO:0007669"/>
    <property type="project" value="TreeGrafter"/>
</dbReference>
<dbReference type="PROSITE" id="PS50302">
    <property type="entry name" value="PUM"/>
    <property type="match status" value="1"/>
</dbReference>
<dbReference type="EMBL" id="JBGBPQ010000016">
    <property type="protein sequence ID" value="KAL1508806.1"/>
    <property type="molecule type" value="Genomic_DNA"/>
</dbReference>
<dbReference type="GO" id="GO:0003723">
    <property type="term" value="F:RNA binding"/>
    <property type="evidence" value="ECO:0007669"/>
    <property type="project" value="InterPro"/>
</dbReference>
<feature type="compositionally biased region" description="Basic and acidic residues" evidence="3">
    <location>
        <begin position="598"/>
        <end position="611"/>
    </location>
</feature>
<evidence type="ECO:0008006" key="6">
    <source>
        <dbReference type="Google" id="ProtNLM"/>
    </source>
</evidence>